<dbReference type="AlphaFoldDB" id="A0A8J7YLB2"/>
<protein>
    <submittedName>
        <fullName evidence="2">Uncharacterized protein</fullName>
    </submittedName>
</protein>
<keyword evidence="1" id="KW-0812">Transmembrane</keyword>
<keyword evidence="1" id="KW-0472">Membrane</keyword>
<organism evidence="2 3">
    <name type="scientific">Candidatus Sysuiplasma superficiale</name>
    <dbReference type="NCBI Taxonomy" id="2823368"/>
    <lineage>
        <taxon>Archaea</taxon>
        <taxon>Methanobacteriati</taxon>
        <taxon>Thermoplasmatota</taxon>
        <taxon>Thermoplasmata</taxon>
        <taxon>Candidatus Sysuiplasmatales</taxon>
        <taxon>Candidatus Sysuiplasmataceae</taxon>
        <taxon>Candidatus Sysuiplasma</taxon>
    </lineage>
</organism>
<dbReference type="EMBL" id="JAGVSJ010000019">
    <property type="protein sequence ID" value="MBX8632254.1"/>
    <property type="molecule type" value="Genomic_DNA"/>
</dbReference>
<accession>A0A8J7YLB2</accession>
<name>A0A8J7YLB2_9ARCH</name>
<proteinExistence type="predicted"/>
<keyword evidence="1" id="KW-1133">Transmembrane helix</keyword>
<gene>
    <name evidence="2" type="ORF">J9259_07055</name>
</gene>
<comment type="caution">
    <text evidence="2">The sequence shown here is derived from an EMBL/GenBank/DDBJ whole genome shotgun (WGS) entry which is preliminary data.</text>
</comment>
<evidence type="ECO:0000313" key="2">
    <source>
        <dbReference type="EMBL" id="MBX8632254.1"/>
    </source>
</evidence>
<sequence length="261" mass="29224">MNSTGRRRLKIASVTLAVAVSVIVVIAAFSLTIHKSDPIPKIPMRVSDSLASRTFQWNVSLNKSEQFQSFGGDIFFPYQWINTTSNFSALGNRSLSSESNMTLSVYFSGWEVQFTGYGYAVMIVNGFIRQPFHPTNLTVEMSSLISNNNSTAESLSYFVLPRAAYNTNVSKTPRYLIPHWPTETMDIFKLENVSAANGSYYFFMVNVEAGAQWGVLNYTFTNTFLFTATLQGPDMQPVTASVLISVVDVPHFNWSAYPQYQ</sequence>
<dbReference type="Proteomes" id="UP000716004">
    <property type="component" value="Unassembled WGS sequence"/>
</dbReference>
<reference evidence="2" key="1">
    <citation type="submission" date="2021-04" db="EMBL/GenBank/DDBJ databases">
        <title>Genomic insights into ecological role and evolution of a novel Thermoplasmata order Candidatus Sysuiplasmatales.</title>
        <authorList>
            <person name="Yuan Y."/>
        </authorList>
    </citation>
    <scope>NUCLEOTIDE SEQUENCE</scope>
    <source>
        <strain evidence="2">YP2-bin.285</strain>
    </source>
</reference>
<evidence type="ECO:0000313" key="3">
    <source>
        <dbReference type="Proteomes" id="UP000716004"/>
    </source>
</evidence>
<feature type="transmembrane region" description="Helical" evidence="1">
    <location>
        <begin position="12"/>
        <end position="33"/>
    </location>
</feature>
<evidence type="ECO:0000256" key="1">
    <source>
        <dbReference type="SAM" id="Phobius"/>
    </source>
</evidence>